<dbReference type="SUPFAM" id="SSF82829">
    <property type="entry name" value="MesJ substrate recognition domain-like"/>
    <property type="match status" value="1"/>
</dbReference>
<evidence type="ECO:0000313" key="11">
    <source>
        <dbReference type="Proteomes" id="UP001275315"/>
    </source>
</evidence>
<dbReference type="NCBIfam" id="TIGR02433">
    <property type="entry name" value="lysidine_TilS_C"/>
    <property type="match status" value="1"/>
</dbReference>
<dbReference type="InterPro" id="IPR012796">
    <property type="entry name" value="Lysidine-tRNA-synth_C"/>
</dbReference>
<dbReference type="Gene3D" id="3.30.465.60">
    <property type="match status" value="1"/>
</dbReference>
<evidence type="ECO:0000256" key="4">
    <source>
        <dbReference type="ARBA" id="ARBA00022694"/>
    </source>
</evidence>
<comment type="function">
    <text evidence="8">Ligates lysine onto the cytidine present at position 34 of the AUA codon-specific tRNA(Ile) that contains the anticodon CAU, in an ATP-dependent manner. Cytidine is converted to lysidine, thus changing the amino acid specificity of the tRNA from methionine to isoleucine.</text>
</comment>
<evidence type="ECO:0000259" key="9">
    <source>
        <dbReference type="SMART" id="SM00977"/>
    </source>
</evidence>
<evidence type="ECO:0000256" key="6">
    <source>
        <dbReference type="ARBA" id="ARBA00022840"/>
    </source>
</evidence>
<keyword evidence="6 8" id="KW-0067">ATP-binding</keyword>
<evidence type="ECO:0000313" key="10">
    <source>
        <dbReference type="EMBL" id="MDY0410016.1"/>
    </source>
</evidence>
<keyword evidence="4 8" id="KW-0819">tRNA processing</keyword>
<dbReference type="SUPFAM" id="SSF56037">
    <property type="entry name" value="PheT/TilS domain"/>
    <property type="match status" value="1"/>
</dbReference>
<comment type="caution">
    <text evidence="10">The sequence shown here is derived from an EMBL/GenBank/DDBJ whole genome shotgun (WGS) entry which is preliminary data.</text>
</comment>
<dbReference type="PANTHER" id="PTHR43033:SF1">
    <property type="entry name" value="TRNA(ILE)-LYSIDINE SYNTHASE-RELATED"/>
    <property type="match status" value="1"/>
</dbReference>
<dbReference type="CDD" id="cd01992">
    <property type="entry name" value="TilS_N"/>
    <property type="match status" value="1"/>
</dbReference>
<dbReference type="HAMAP" id="MF_01161">
    <property type="entry name" value="tRNA_Ile_lys_synt"/>
    <property type="match status" value="1"/>
</dbReference>
<dbReference type="Gene3D" id="3.40.50.620">
    <property type="entry name" value="HUPs"/>
    <property type="match status" value="1"/>
</dbReference>
<dbReference type="InterPro" id="IPR011063">
    <property type="entry name" value="TilS/TtcA_N"/>
</dbReference>
<keyword evidence="5 8" id="KW-0547">Nucleotide-binding</keyword>
<dbReference type="SMART" id="SM00977">
    <property type="entry name" value="TilS_C"/>
    <property type="match status" value="1"/>
</dbReference>
<keyword evidence="2 8" id="KW-0963">Cytoplasm</keyword>
<comment type="similarity">
    <text evidence="8">Belongs to the tRNA(Ile)-lysidine synthase family.</text>
</comment>
<dbReference type="InterPro" id="IPR014729">
    <property type="entry name" value="Rossmann-like_a/b/a_fold"/>
</dbReference>
<keyword evidence="3 8" id="KW-0436">Ligase</keyword>
<proteinExistence type="inferred from homology"/>
<dbReference type="InterPro" id="IPR012094">
    <property type="entry name" value="tRNA_Ile_lys_synt"/>
</dbReference>
<keyword evidence="11" id="KW-1185">Reference proteome</keyword>
<evidence type="ECO:0000256" key="8">
    <source>
        <dbReference type="HAMAP-Rule" id="MF_01161"/>
    </source>
</evidence>
<feature type="domain" description="Lysidine-tRNA(Ile) synthetase C-terminal" evidence="9">
    <location>
        <begin position="384"/>
        <end position="458"/>
    </location>
</feature>
<dbReference type="EMBL" id="JAWDIQ010000003">
    <property type="protein sequence ID" value="MDY0410016.1"/>
    <property type="molecule type" value="Genomic_DNA"/>
</dbReference>
<evidence type="ECO:0000256" key="5">
    <source>
        <dbReference type="ARBA" id="ARBA00022741"/>
    </source>
</evidence>
<feature type="binding site" evidence="8">
    <location>
        <begin position="26"/>
        <end position="31"/>
    </location>
    <ligand>
        <name>ATP</name>
        <dbReference type="ChEBI" id="CHEBI:30616"/>
    </ligand>
</feature>
<dbReference type="InterPro" id="IPR012795">
    <property type="entry name" value="tRNA_Ile_lys_synt_N"/>
</dbReference>
<evidence type="ECO:0000256" key="2">
    <source>
        <dbReference type="ARBA" id="ARBA00022490"/>
    </source>
</evidence>
<dbReference type="RefSeq" id="WP_320380876.1">
    <property type="nucleotide sequence ID" value="NZ_JAWDIQ010000003.1"/>
</dbReference>
<dbReference type="SUPFAM" id="SSF52402">
    <property type="entry name" value="Adenine nucleotide alpha hydrolases-like"/>
    <property type="match status" value="1"/>
</dbReference>
<name>A0ABU5CUH5_9BACI</name>
<dbReference type="Proteomes" id="UP001275315">
    <property type="component" value="Unassembled WGS sequence"/>
</dbReference>
<evidence type="ECO:0000256" key="3">
    <source>
        <dbReference type="ARBA" id="ARBA00022598"/>
    </source>
</evidence>
<dbReference type="Pfam" id="PF01171">
    <property type="entry name" value="ATP_bind_3"/>
    <property type="match status" value="1"/>
</dbReference>
<reference evidence="10 11" key="1">
    <citation type="submission" date="2023-10" db="EMBL/GenBank/DDBJ databases">
        <title>Virgibacillus soli CC-YMP-6 genome.</title>
        <authorList>
            <person name="Miliotis G."/>
            <person name="Sengupta P."/>
            <person name="Hameed A."/>
            <person name="Chuvochina M."/>
            <person name="Mcdonagh F."/>
            <person name="Simpson A.C."/>
            <person name="Singh N.K."/>
            <person name="Rekha P.D."/>
            <person name="Raman K."/>
            <person name="Hugenholtz P."/>
            <person name="Venkateswaran K."/>
        </authorList>
    </citation>
    <scope>NUCLEOTIDE SEQUENCE [LARGE SCALE GENOMIC DNA]</scope>
    <source>
        <strain evidence="10 11">CC-YMP-6</strain>
    </source>
</reference>
<dbReference type="NCBIfam" id="TIGR02432">
    <property type="entry name" value="lysidine_TilS_N"/>
    <property type="match status" value="1"/>
</dbReference>
<protein>
    <recommendedName>
        <fullName evidence="8">tRNA(Ile)-lysidine synthase</fullName>
        <ecNumber evidence="8">6.3.4.19</ecNumber>
    </recommendedName>
    <alternativeName>
        <fullName evidence="8">tRNA(Ile)-2-lysyl-cytidine synthase</fullName>
    </alternativeName>
    <alternativeName>
        <fullName evidence="8">tRNA(Ile)-lysidine synthetase</fullName>
    </alternativeName>
</protein>
<comment type="domain">
    <text evidence="8">The N-terminal region contains the highly conserved SGGXDS motif, predicted to be a P-loop motif involved in ATP binding.</text>
</comment>
<sequence>MEQKITGFIEKHGLINKGSTVMVGVSGGPDSLALLHYFHTIRAAWNLKVIALSVDHQLRGEESKEDLHYVKKICEQWDITFIGESVDVPHYKKERQIGTQLAARELRYACFKEQMEKHHAQYLALGHHGDDQVETLIMRLVRTANASAFSGIPAKRPFSNGYIVRPMLAVTKDEIIAYCEAHHIQPRIDPSNKETNYTRNYFRKLVVPLLKEKNENIHITAQHLSDTLMEDEAFLQEEAKKVVDRVVKYNEKDRKASLFIDEFTTHSSALQRRAFHLILNYLYHELPEKLSYVHDDYFFSLLKNKQSHVQIDFPNKLIIEKSYQVINIYFQHPLPASSYYEKLEIPGELSLPNGTILTATYKEEYEKEDNTSYMLAVDEVQLPLYARTRQSGDRMSWYGLNGSKKLKDIFIDEKIPMHQRESWPIIVDESNTILWLVGLRKKEQSFRGEGTRYIQLKVQNNHRRD</sequence>
<comment type="subcellular location">
    <subcellularLocation>
        <location evidence="1 8">Cytoplasm</location>
    </subcellularLocation>
</comment>
<dbReference type="EC" id="6.3.4.19" evidence="8"/>
<evidence type="ECO:0000256" key="1">
    <source>
        <dbReference type="ARBA" id="ARBA00004496"/>
    </source>
</evidence>
<dbReference type="PANTHER" id="PTHR43033">
    <property type="entry name" value="TRNA(ILE)-LYSIDINE SYNTHASE-RELATED"/>
    <property type="match status" value="1"/>
</dbReference>
<comment type="catalytic activity">
    <reaction evidence="7 8">
        <text>cytidine(34) in tRNA(Ile2) + L-lysine + ATP = lysidine(34) in tRNA(Ile2) + AMP + diphosphate + H(+)</text>
        <dbReference type="Rhea" id="RHEA:43744"/>
        <dbReference type="Rhea" id="RHEA-COMP:10625"/>
        <dbReference type="Rhea" id="RHEA-COMP:10670"/>
        <dbReference type="ChEBI" id="CHEBI:15378"/>
        <dbReference type="ChEBI" id="CHEBI:30616"/>
        <dbReference type="ChEBI" id="CHEBI:32551"/>
        <dbReference type="ChEBI" id="CHEBI:33019"/>
        <dbReference type="ChEBI" id="CHEBI:82748"/>
        <dbReference type="ChEBI" id="CHEBI:83665"/>
        <dbReference type="ChEBI" id="CHEBI:456215"/>
        <dbReference type="EC" id="6.3.4.19"/>
    </reaction>
</comment>
<dbReference type="Pfam" id="PF11734">
    <property type="entry name" value="TilS_C"/>
    <property type="match status" value="1"/>
</dbReference>
<dbReference type="GO" id="GO:0032267">
    <property type="term" value="F:tRNA(Ile)-lysidine synthase activity"/>
    <property type="evidence" value="ECO:0007669"/>
    <property type="project" value="UniProtKB-EC"/>
</dbReference>
<evidence type="ECO:0000256" key="7">
    <source>
        <dbReference type="ARBA" id="ARBA00048539"/>
    </source>
</evidence>
<gene>
    <name evidence="8 10" type="primary">tilS</name>
    <name evidence="10" type="ORF">RWD45_17330</name>
</gene>
<organism evidence="10 11">
    <name type="scientific">Paracerasibacillus soli</name>
    <dbReference type="NCBI Taxonomy" id="480284"/>
    <lineage>
        <taxon>Bacteria</taxon>
        <taxon>Bacillati</taxon>
        <taxon>Bacillota</taxon>
        <taxon>Bacilli</taxon>
        <taxon>Bacillales</taxon>
        <taxon>Bacillaceae</taxon>
        <taxon>Paracerasibacillus</taxon>
    </lineage>
</organism>
<accession>A0ABU5CUH5</accession>